<keyword evidence="2" id="KW-1185">Reference proteome</keyword>
<dbReference type="GeneID" id="113791788"/>
<evidence type="ECO:0000313" key="2">
    <source>
        <dbReference type="Proteomes" id="UP000515146"/>
    </source>
</evidence>
<feature type="signal peptide" evidence="1">
    <location>
        <begin position="1"/>
        <end position="22"/>
    </location>
</feature>
<protein>
    <submittedName>
        <fullName evidence="3">Uncharacterized protein LOC113791788</fullName>
    </submittedName>
</protein>
<dbReference type="InParanoid" id="A0A6P6XWI6"/>
<feature type="chain" id="PRO_5027932580" evidence="1">
    <location>
        <begin position="23"/>
        <end position="188"/>
    </location>
</feature>
<accession>A0A6P6XWI6</accession>
<proteinExistence type="predicted"/>
<reference evidence="3" key="1">
    <citation type="submission" date="2025-08" db="UniProtKB">
        <authorList>
            <consortium name="RefSeq"/>
        </authorList>
    </citation>
    <scope>IDENTIFICATION</scope>
    <source>
        <strain evidence="3">Airmid</strain>
    </source>
</reference>
<gene>
    <name evidence="3" type="primary">LOC113791788</name>
</gene>
<evidence type="ECO:0000256" key="1">
    <source>
        <dbReference type="SAM" id="SignalP"/>
    </source>
</evidence>
<dbReference type="OrthoDB" id="6505599at2759"/>
<sequence>MAFYHVLNFCFVVLTLIQIVYGQEAIENNETTTSTSLIPSSIGSISFNELNETFHQILFNTANLTNQWQHELFDQSTAIVSNLTKQLESLNNNTLVHMLYNTSRTSMETGTTLFTESVARPATFFIGQNLRLLGSGLWSLGHSLKHSGYHISNLEPVIQNVSQSLSEYGINLVNASMNITQPDIKQQQ</sequence>
<dbReference type="RefSeq" id="XP_027197418.1">
    <property type="nucleotide sequence ID" value="XM_027341617.1"/>
</dbReference>
<dbReference type="KEGG" id="dpte:113791788"/>
<evidence type="ECO:0000313" key="3">
    <source>
        <dbReference type="RefSeq" id="XP_027197418.1"/>
    </source>
</evidence>
<organism evidence="2 3">
    <name type="scientific">Dermatophagoides pteronyssinus</name>
    <name type="common">European house dust mite</name>
    <dbReference type="NCBI Taxonomy" id="6956"/>
    <lineage>
        <taxon>Eukaryota</taxon>
        <taxon>Metazoa</taxon>
        <taxon>Ecdysozoa</taxon>
        <taxon>Arthropoda</taxon>
        <taxon>Chelicerata</taxon>
        <taxon>Arachnida</taxon>
        <taxon>Acari</taxon>
        <taxon>Acariformes</taxon>
        <taxon>Sarcoptiformes</taxon>
        <taxon>Astigmata</taxon>
        <taxon>Psoroptidia</taxon>
        <taxon>Analgoidea</taxon>
        <taxon>Pyroglyphidae</taxon>
        <taxon>Dermatophagoidinae</taxon>
        <taxon>Dermatophagoides</taxon>
    </lineage>
</organism>
<name>A0A6P6XWI6_DERPT</name>
<keyword evidence="1" id="KW-0732">Signal</keyword>
<dbReference type="AlphaFoldDB" id="A0A6P6XWI6"/>
<dbReference type="Proteomes" id="UP000515146">
    <property type="component" value="Unplaced"/>
</dbReference>